<gene>
    <name evidence="1" type="ORF">EI97DRAFT_384306</name>
</gene>
<evidence type="ECO:0000313" key="1">
    <source>
        <dbReference type="EMBL" id="KAF2273096.1"/>
    </source>
</evidence>
<reference evidence="1" key="1">
    <citation type="journal article" date="2020" name="Stud. Mycol.">
        <title>101 Dothideomycetes genomes: a test case for predicting lifestyles and emergence of pathogens.</title>
        <authorList>
            <person name="Haridas S."/>
            <person name="Albert R."/>
            <person name="Binder M."/>
            <person name="Bloem J."/>
            <person name="Labutti K."/>
            <person name="Salamov A."/>
            <person name="Andreopoulos B."/>
            <person name="Baker S."/>
            <person name="Barry K."/>
            <person name="Bills G."/>
            <person name="Bluhm B."/>
            <person name="Cannon C."/>
            <person name="Castanera R."/>
            <person name="Culley D."/>
            <person name="Daum C."/>
            <person name="Ezra D."/>
            <person name="Gonzalez J."/>
            <person name="Henrissat B."/>
            <person name="Kuo A."/>
            <person name="Liang C."/>
            <person name="Lipzen A."/>
            <person name="Lutzoni F."/>
            <person name="Magnuson J."/>
            <person name="Mondo S."/>
            <person name="Nolan M."/>
            <person name="Ohm R."/>
            <person name="Pangilinan J."/>
            <person name="Park H.-J."/>
            <person name="Ramirez L."/>
            <person name="Alfaro M."/>
            <person name="Sun H."/>
            <person name="Tritt A."/>
            <person name="Yoshinaga Y."/>
            <person name="Zwiers L.-H."/>
            <person name="Turgeon B."/>
            <person name="Goodwin S."/>
            <person name="Spatafora J."/>
            <person name="Crous P."/>
            <person name="Grigoriev I."/>
        </authorList>
    </citation>
    <scope>NUCLEOTIDE SEQUENCE</scope>
    <source>
        <strain evidence="1">CBS 379.55</strain>
    </source>
</reference>
<dbReference type="PANTHER" id="PTHR35567:SF1">
    <property type="entry name" value="CONSERVED FUNGAL PROTEIN (AFU_ORTHOLOGUE AFUA_1G14230)"/>
    <property type="match status" value="1"/>
</dbReference>
<name>A0A6A6JBT4_WESOR</name>
<organism evidence="1 2">
    <name type="scientific">Westerdykella ornata</name>
    <dbReference type="NCBI Taxonomy" id="318751"/>
    <lineage>
        <taxon>Eukaryota</taxon>
        <taxon>Fungi</taxon>
        <taxon>Dikarya</taxon>
        <taxon>Ascomycota</taxon>
        <taxon>Pezizomycotina</taxon>
        <taxon>Dothideomycetes</taxon>
        <taxon>Pleosporomycetidae</taxon>
        <taxon>Pleosporales</taxon>
        <taxon>Sporormiaceae</taxon>
        <taxon>Westerdykella</taxon>
    </lineage>
</organism>
<dbReference type="OrthoDB" id="1859733at2759"/>
<dbReference type="Proteomes" id="UP000800097">
    <property type="component" value="Unassembled WGS sequence"/>
</dbReference>
<dbReference type="Pfam" id="PF11937">
    <property type="entry name" value="DUF3455"/>
    <property type="match status" value="1"/>
</dbReference>
<dbReference type="PANTHER" id="PTHR35567">
    <property type="entry name" value="MALATE DEHYDROGENASE (AFU_ORTHOLOGUE AFUA_2G13800)"/>
    <property type="match status" value="1"/>
</dbReference>
<protein>
    <recommendedName>
        <fullName evidence="3">Malate dehydrogenase</fullName>
    </recommendedName>
</protein>
<accession>A0A6A6JBT4</accession>
<evidence type="ECO:0008006" key="3">
    <source>
        <dbReference type="Google" id="ProtNLM"/>
    </source>
</evidence>
<dbReference type="EMBL" id="ML986513">
    <property type="protein sequence ID" value="KAF2273096.1"/>
    <property type="molecule type" value="Genomic_DNA"/>
</dbReference>
<keyword evidence="2" id="KW-1185">Reference proteome</keyword>
<dbReference type="RefSeq" id="XP_033650635.1">
    <property type="nucleotide sequence ID" value="XM_033795966.1"/>
</dbReference>
<dbReference type="InterPro" id="IPR021851">
    <property type="entry name" value="DUF3455"/>
</dbReference>
<proteinExistence type="predicted"/>
<dbReference type="AlphaFoldDB" id="A0A6A6JBT4"/>
<dbReference type="GeneID" id="54549141"/>
<sequence length="225" mass="23978">MAPPTTAAPTAGVNLKPRYTTPNLERLKSMMPKSTLPAPDGLQLKFVGLGIGTQNYTCTTGVPTAEPGTTGALAKLYDIGTRLNSDPFAKAKIGTISGLALQFHNFPKLLDGYLMVQGYQRVLGDHYFTGSVPTFALNKVPANPFPLAFVKKNADADAPKSACPGTKNEGAIKWLHLIDNGNSQGGVNAVYRLETAGGNKPKTCDGQKSSFEVPYTAQYWVFGPK</sequence>
<evidence type="ECO:0000313" key="2">
    <source>
        <dbReference type="Proteomes" id="UP000800097"/>
    </source>
</evidence>